<organism evidence="2 3">
    <name type="scientific">Dethiobacter alkaliphilus AHT 1</name>
    <dbReference type="NCBI Taxonomy" id="555088"/>
    <lineage>
        <taxon>Bacteria</taxon>
        <taxon>Bacillati</taxon>
        <taxon>Bacillota</taxon>
        <taxon>Dethiobacteria</taxon>
        <taxon>Dethiobacterales</taxon>
        <taxon>Dethiobacteraceae</taxon>
        <taxon>Dethiobacter</taxon>
    </lineage>
</organism>
<dbReference type="Proteomes" id="UP000006443">
    <property type="component" value="Unassembled WGS sequence"/>
</dbReference>
<dbReference type="AlphaFoldDB" id="C0GEK1"/>
<keyword evidence="1" id="KW-0472">Membrane</keyword>
<comment type="caution">
    <text evidence="2">The sequence shown here is derived from an EMBL/GenBank/DDBJ whole genome shotgun (WGS) entry which is preliminary data.</text>
</comment>
<keyword evidence="3" id="KW-1185">Reference proteome</keyword>
<dbReference type="RefSeq" id="WP_008515294.1">
    <property type="nucleotide sequence ID" value="NZ_ACJM01000004.1"/>
</dbReference>
<keyword evidence="1" id="KW-0812">Transmembrane</keyword>
<dbReference type="PIRSF" id="PIRSF029895">
    <property type="entry name" value="SpoIV"/>
    <property type="match status" value="1"/>
</dbReference>
<dbReference type="eggNOG" id="COG0561">
    <property type="taxonomic scope" value="Bacteria"/>
</dbReference>
<keyword evidence="1" id="KW-1133">Transmembrane helix</keyword>
<name>C0GEK1_DETAL</name>
<gene>
    <name evidence="2" type="ORF">DealDRAFT_0910</name>
</gene>
<sequence length="410" mass="45951">MSILKLRHKFTGYLVISVEGAATEKFINLAMRQGIKFWDVRQTPQSAVLKVDVDSFFDLRHLAKRTGCRVRILRKAGLPFLYSRLFRRRGLVAGLCFFVLTLYVLSSFVLFVGIEGNERLDEEYIRQLAAEAGVRPGLPKTQLDKDVVANRLILAEPDIAWVGIEVRGTRLIIEVVETIDPQVDMDTPGNVLAKKDGLVTDVLVISGEPRVSPGDIVTRGQILIEGVLQAQPKPPVEGEDGEEIYEEPPTVPVRARGEVLARVWYEGYGEASLTEIERERTGQSISVWTLVVDGQPVLRIGRQNVPYLDYEQETSNARVLERILRVPVEIITETTYEIERKKRHLSAEQALDLAAERARTLAELQLPVGVEVESVTVEEVELEQENLLGVRYVLETLENIAVQETDSGGD</sequence>
<dbReference type="STRING" id="555088.DealDRAFT_0910"/>
<proteinExistence type="predicted"/>
<dbReference type="OrthoDB" id="1640349at2"/>
<protein>
    <submittedName>
        <fullName evidence="2">Sporulation protein YqfD</fullName>
    </submittedName>
</protein>
<dbReference type="InterPro" id="IPR010690">
    <property type="entry name" value="YqfD"/>
</dbReference>
<evidence type="ECO:0000313" key="2">
    <source>
        <dbReference type="EMBL" id="EEG78033.1"/>
    </source>
</evidence>
<accession>C0GEK1</accession>
<reference evidence="2 3" key="1">
    <citation type="submission" date="2009-02" db="EMBL/GenBank/DDBJ databases">
        <title>Sequencing of the draft genome and assembly of Dethiobacter alkaliphilus AHT 1.</title>
        <authorList>
            <consortium name="US DOE Joint Genome Institute (JGI-PGF)"/>
            <person name="Lucas S."/>
            <person name="Copeland A."/>
            <person name="Lapidus A."/>
            <person name="Glavina del Rio T."/>
            <person name="Dalin E."/>
            <person name="Tice H."/>
            <person name="Bruce D."/>
            <person name="Goodwin L."/>
            <person name="Pitluck S."/>
            <person name="Larimer F."/>
            <person name="Land M.L."/>
            <person name="Hauser L."/>
            <person name="Muyzer G."/>
        </authorList>
    </citation>
    <scope>NUCLEOTIDE SEQUENCE [LARGE SCALE GENOMIC DNA]</scope>
    <source>
        <strain evidence="2 3">AHT 1</strain>
    </source>
</reference>
<feature type="transmembrane region" description="Helical" evidence="1">
    <location>
        <begin position="91"/>
        <end position="114"/>
    </location>
</feature>
<dbReference type="Pfam" id="PF06898">
    <property type="entry name" value="YqfD"/>
    <property type="match status" value="1"/>
</dbReference>
<dbReference type="NCBIfam" id="TIGR02876">
    <property type="entry name" value="spore_yqfD"/>
    <property type="match status" value="1"/>
</dbReference>
<dbReference type="EMBL" id="ACJM01000004">
    <property type="protein sequence ID" value="EEG78033.1"/>
    <property type="molecule type" value="Genomic_DNA"/>
</dbReference>
<evidence type="ECO:0000256" key="1">
    <source>
        <dbReference type="SAM" id="Phobius"/>
    </source>
</evidence>
<evidence type="ECO:0000313" key="3">
    <source>
        <dbReference type="Proteomes" id="UP000006443"/>
    </source>
</evidence>